<dbReference type="InterPro" id="IPR021738">
    <property type="entry name" value="DUF3309"/>
</dbReference>
<proteinExistence type="predicted"/>
<evidence type="ECO:0000313" key="3">
    <source>
        <dbReference type="Proteomes" id="UP000809431"/>
    </source>
</evidence>
<feature type="transmembrane region" description="Helical" evidence="1">
    <location>
        <begin position="5"/>
        <end position="22"/>
    </location>
</feature>
<sequence length="53" mass="5711">MSLGTILLIVLVLIIIGTMPLWPYSKNWGYGVSGLTGAVTAVVMLFLMVMGRL</sequence>
<evidence type="ECO:0000256" key="1">
    <source>
        <dbReference type="SAM" id="Phobius"/>
    </source>
</evidence>
<name>A0ABS2BQE8_9NEIS</name>
<keyword evidence="3" id="KW-1185">Reference proteome</keyword>
<keyword evidence="1" id="KW-0472">Membrane</keyword>
<gene>
    <name evidence="2" type="ORF">JMJ54_18610</name>
</gene>
<dbReference type="Proteomes" id="UP000809431">
    <property type="component" value="Unassembled WGS sequence"/>
</dbReference>
<organism evidence="2 3">
    <name type="scientific">Jeongeupia naejangsanensis</name>
    <dbReference type="NCBI Taxonomy" id="613195"/>
    <lineage>
        <taxon>Bacteria</taxon>
        <taxon>Pseudomonadati</taxon>
        <taxon>Pseudomonadota</taxon>
        <taxon>Betaproteobacteria</taxon>
        <taxon>Neisseriales</taxon>
        <taxon>Chitinibacteraceae</taxon>
        <taxon>Jeongeupia</taxon>
    </lineage>
</organism>
<dbReference type="EMBL" id="JAESND010000016">
    <property type="protein sequence ID" value="MBM3117851.1"/>
    <property type="molecule type" value="Genomic_DNA"/>
</dbReference>
<comment type="caution">
    <text evidence="2">The sequence shown here is derived from an EMBL/GenBank/DDBJ whole genome shotgun (WGS) entry which is preliminary data.</text>
</comment>
<dbReference type="RefSeq" id="WP_203540031.1">
    <property type="nucleotide sequence ID" value="NZ_JAESND010000016.1"/>
</dbReference>
<dbReference type="Pfam" id="PF11752">
    <property type="entry name" value="DUF3309"/>
    <property type="match status" value="1"/>
</dbReference>
<keyword evidence="1" id="KW-0812">Transmembrane</keyword>
<protein>
    <submittedName>
        <fullName evidence="2">DUF3309 domain-containing protein</fullName>
    </submittedName>
</protein>
<reference evidence="2 3" key="1">
    <citation type="submission" date="2021-01" db="EMBL/GenBank/DDBJ databases">
        <title>Draft Genome Sequence and Polyhydroxyalkanoate Biosynthetic Potential of Jeongeupia naejangsanensis Type Strain DSM 24253.</title>
        <authorList>
            <person name="Turrini P."/>
            <person name="Artuso I."/>
            <person name="Lugli G.A."/>
            <person name="Frangipani E."/>
            <person name="Ventura M."/>
            <person name="Visca P."/>
        </authorList>
    </citation>
    <scope>NUCLEOTIDE SEQUENCE [LARGE SCALE GENOMIC DNA]</scope>
    <source>
        <strain evidence="2 3">DSM 24253</strain>
    </source>
</reference>
<accession>A0ABS2BQE8</accession>
<evidence type="ECO:0000313" key="2">
    <source>
        <dbReference type="EMBL" id="MBM3117851.1"/>
    </source>
</evidence>
<feature type="transmembrane region" description="Helical" evidence="1">
    <location>
        <begin position="28"/>
        <end position="49"/>
    </location>
</feature>
<keyword evidence="1" id="KW-1133">Transmembrane helix</keyword>